<dbReference type="WBParaSite" id="EVEC_0001345701-mRNA-1">
    <property type="protein sequence ID" value="EVEC_0001345701-mRNA-1"/>
    <property type="gene ID" value="EVEC_0001345701"/>
</dbReference>
<organism evidence="3">
    <name type="scientific">Enterobius vermicularis</name>
    <name type="common">Human pinworm</name>
    <dbReference type="NCBI Taxonomy" id="51028"/>
    <lineage>
        <taxon>Eukaryota</taxon>
        <taxon>Metazoa</taxon>
        <taxon>Ecdysozoa</taxon>
        <taxon>Nematoda</taxon>
        <taxon>Chromadorea</taxon>
        <taxon>Rhabditida</taxon>
        <taxon>Spirurina</taxon>
        <taxon>Oxyuridomorpha</taxon>
        <taxon>Oxyuroidea</taxon>
        <taxon>Oxyuridae</taxon>
        <taxon>Enterobius</taxon>
    </lineage>
</organism>
<dbReference type="PANTHER" id="PTHR47163:SF3">
    <property type="entry name" value="PROTEIN CBG18017"/>
    <property type="match status" value="1"/>
</dbReference>
<accession>A0A0N4VQZ8</accession>
<keyword evidence="2" id="KW-1185">Reference proteome</keyword>
<evidence type="ECO:0000313" key="2">
    <source>
        <dbReference type="Proteomes" id="UP000274131"/>
    </source>
</evidence>
<evidence type="ECO:0000313" key="3">
    <source>
        <dbReference type="WBParaSite" id="EVEC_0001345701-mRNA-1"/>
    </source>
</evidence>
<dbReference type="OrthoDB" id="5862080at2759"/>
<dbReference type="Proteomes" id="UP000274131">
    <property type="component" value="Unassembled WGS sequence"/>
</dbReference>
<proteinExistence type="predicted"/>
<gene>
    <name evidence="1" type="ORF">EVEC_LOCUS12593</name>
</gene>
<sequence length="86" mass="10143">MPEGYLHETVNHSLQSIHPETSAYTNSIESLWQKFKEGHKSRYGTERALLNLYMNEFIWKKIYEGNTLYHLWSQIAKRYTPPPGSV</sequence>
<evidence type="ECO:0000313" key="1">
    <source>
        <dbReference type="EMBL" id="VDD97842.1"/>
    </source>
</evidence>
<dbReference type="InterPro" id="IPR053164">
    <property type="entry name" value="IS1016-like_transposase"/>
</dbReference>
<dbReference type="EMBL" id="UXUI01015366">
    <property type="protein sequence ID" value="VDD97842.1"/>
    <property type="molecule type" value="Genomic_DNA"/>
</dbReference>
<reference evidence="1 2" key="2">
    <citation type="submission" date="2018-10" db="EMBL/GenBank/DDBJ databases">
        <authorList>
            <consortium name="Pathogen Informatics"/>
        </authorList>
    </citation>
    <scope>NUCLEOTIDE SEQUENCE [LARGE SCALE GENOMIC DNA]</scope>
</reference>
<protein>
    <submittedName>
        <fullName evidence="3">DDE_Tnp_IS1595 domain-containing protein</fullName>
    </submittedName>
</protein>
<reference evidence="3" key="1">
    <citation type="submission" date="2017-02" db="UniProtKB">
        <authorList>
            <consortium name="WormBaseParasite"/>
        </authorList>
    </citation>
    <scope>IDENTIFICATION</scope>
</reference>
<dbReference type="AlphaFoldDB" id="A0A0N4VQZ8"/>
<name>A0A0N4VQZ8_ENTVE</name>
<dbReference type="PANTHER" id="PTHR47163">
    <property type="entry name" value="DDE_TNP_IS1595 DOMAIN-CONTAINING PROTEIN"/>
    <property type="match status" value="1"/>
</dbReference>